<proteinExistence type="predicted"/>
<evidence type="ECO:0000313" key="2">
    <source>
        <dbReference type="Proteomes" id="UP000016064"/>
    </source>
</evidence>
<dbReference type="EMBL" id="APJW01000001">
    <property type="protein sequence ID" value="EQM62983.1"/>
    <property type="molecule type" value="Genomic_DNA"/>
</dbReference>
<dbReference type="Gene3D" id="1.25.40.10">
    <property type="entry name" value="Tetratricopeptide repeat domain"/>
    <property type="match status" value="1"/>
</dbReference>
<dbReference type="InterPro" id="IPR011990">
    <property type="entry name" value="TPR-like_helical_dom_sf"/>
</dbReference>
<evidence type="ECO:0000313" key="1">
    <source>
        <dbReference type="EMBL" id="EQM62983.1"/>
    </source>
</evidence>
<dbReference type="RefSeq" id="WP_020370751.1">
    <property type="nucleotide sequence ID" value="NZ_APJW01000001.1"/>
</dbReference>
<keyword evidence="2" id="KW-1185">Reference proteome</keyword>
<protein>
    <recommendedName>
        <fullName evidence="3">Tetratricopeptide repeat family protein</fullName>
    </recommendedName>
</protein>
<accession>A0ABN0N052</accession>
<name>A0ABN0N052_9CHLA</name>
<evidence type="ECO:0008006" key="3">
    <source>
        <dbReference type="Google" id="ProtNLM"/>
    </source>
</evidence>
<comment type="caution">
    <text evidence="1">The sequence shown here is derived from an EMBL/GenBank/DDBJ whole genome shotgun (WGS) entry which is preliminary data.</text>
</comment>
<dbReference type="SUPFAM" id="SSF48452">
    <property type="entry name" value="TPR-like"/>
    <property type="match status" value="1"/>
</dbReference>
<organism evidence="1 2">
    <name type="scientific">Chlamydia ibidis 10-1398/6</name>
    <dbReference type="NCBI Taxonomy" id="1046581"/>
    <lineage>
        <taxon>Bacteria</taxon>
        <taxon>Pseudomonadati</taxon>
        <taxon>Chlamydiota</taxon>
        <taxon>Chlamydiia</taxon>
        <taxon>Chlamydiales</taxon>
        <taxon>Chlamydiaceae</taxon>
        <taxon>Chlamydia/Chlamydophila group</taxon>
        <taxon>Chlamydia</taxon>
    </lineage>
</organism>
<reference evidence="1 2" key="1">
    <citation type="submission" date="2013-07" db="EMBL/GenBank/DDBJ databases">
        <title>Isolation of a new Chlamydia species from the feral Sacred Ibis (Threskiornis aethiopicus): Chlamydia ibidis.</title>
        <authorList>
            <person name="Vorimore F."/>
            <person name="Hsia R.-C."/>
            <person name="Huot-Creasy H."/>
            <person name="Bastian S."/>
            <person name="Deruyter L."/>
            <person name="Passet A."/>
            <person name="Sachse K."/>
            <person name="Bavoil P."/>
            <person name="Myers G."/>
            <person name="Laroucau K."/>
        </authorList>
    </citation>
    <scope>NUCLEOTIDE SEQUENCE [LARGE SCALE GENOMIC DNA]</scope>
    <source>
        <strain evidence="1 2">10-1398/6</strain>
    </source>
</reference>
<sequence>MADLELFKADFALLFEAGMLAVKQGDEESAKRLFQSLQILNPDHYGCELGLALIDLHKMELLSAEERLRDLAQREEDNWSIKSFLALTHMMIVLHQGSSFEVRRESLESSLKLAEQVVENCEIESTRALAQSVLEWHDTLVAKSGGPLG</sequence>
<gene>
    <name evidence="1" type="ORF">H359_0100</name>
</gene>
<dbReference type="Proteomes" id="UP000016064">
    <property type="component" value="Unassembled WGS sequence"/>
</dbReference>